<sequence>MKDPANAILSIGLFWRSFAIAILLKQDTPVAAEIFRSPAIIEKSLIYRDLPSLTAPLSGAEKITKNLYLPISAE</sequence>
<comment type="caution">
    <text evidence="1">The sequence shown here is derived from an EMBL/GenBank/DDBJ whole genome shotgun (WGS) entry which is preliminary data.</text>
</comment>
<evidence type="ECO:0000313" key="2">
    <source>
        <dbReference type="Proteomes" id="UP000534870"/>
    </source>
</evidence>
<organism evidence="1 2">
    <name type="scientific">Nguyenibacter vanlangensis</name>
    <dbReference type="NCBI Taxonomy" id="1216886"/>
    <lineage>
        <taxon>Bacteria</taxon>
        <taxon>Pseudomonadati</taxon>
        <taxon>Pseudomonadota</taxon>
        <taxon>Alphaproteobacteria</taxon>
        <taxon>Acetobacterales</taxon>
        <taxon>Acetobacteraceae</taxon>
        <taxon>Nguyenibacter</taxon>
    </lineage>
</organism>
<protein>
    <submittedName>
        <fullName evidence="1">Uncharacterized protein</fullName>
    </submittedName>
</protein>
<accession>A0A7Y7IUF2</accession>
<dbReference type="Proteomes" id="UP000534870">
    <property type="component" value="Unassembled WGS sequence"/>
</dbReference>
<reference evidence="1 2" key="1">
    <citation type="submission" date="2020-06" db="EMBL/GenBank/DDBJ databases">
        <title>Description of novel acetic acid bacteria.</title>
        <authorList>
            <person name="Sombolestani A."/>
        </authorList>
    </citation>
    <scope>NUCLEOTIDE SEQUENCE [LARGE SCALE GENOMIC DNA]</scope>
    <source>
        <strain evidence="1 2">LMG 31431</strain>
    </source>
</reference>
<evidence type="ECO:0000313" key="1">
    <source>
        <dbReference type="EMBL" id="NVN10534.1"/>
    </source>
</evidence>
<dbReference type="EMBL" id="JABXXP010000048">
    <property type="protein sequence ID" value="NVN10534.1"/>
    <property type="molecule type" value="Genomic_DNA"/>
</dbReference>
<dbReference type="AlphaFoldDB" id="A0A7Y7IUF2"/>
<gene>
    <name evidence="1" type="ORF">HUK84_05130</name>
</gene>
<name>A0A7Y7IUF2_9PROT</name>
<proteinExistence type="predicted"/>